<evidence type="ECO:0000313" key="1">
    <source>
        <dbReference type="EMBL" id="MBY9073816.1"/>
    </source>
</evidence>
<dbReference type="RefSeq" id="WP_221023570.1">
    <property type="nucleotide sequence ID" value="NZ_JAIEZQ010000001.1"/>
</dbReference>
<dbReference type="EMBL" id="JAIEZQ010000001">
    <property type="protein sequence ID" value="MBY9073816.1"/>
    <property type="molecule type" value="Genomic_DNA"/>
</dbReference>
<gene>
    <name evidence="1" type="ORF">K1X13_03170</name>
</gene>
<evidence type="ECO:0000313" key="2">
    <source>
        <dbReference type="Proteomes" id="UP000754710"/>
    </source>
</evidence>
<reference evidence="1 2" key="1">
    <citation type="submission" date="2021-08" db="EMBL/GenBank/DDBJ databases">
        <title>Nocardioides bacterium WL0053 sp. nov., isolated from the sediment.</title>
        <authorList>
            <person name="Wang L."/>
            <person name="Zhang D."/>
            <person name="Zhang A."/>
        </authorList>
    </citation>
    <scope>NUCLEOTIDE SEQUENCE [LARGE SCALE GENOMIC DNA]</scope>
    <source>
        <strain evidence="1 2">WL0053</strain>
    </source>
</reference>
<protein>
    <submittedName>
        <fullName evidence="1">Uncharacterized protein</fullName>
    </submittedName>
</protein>
<organism evidence="1 2">
    <name type="scientific">Nocardioides jiangsuensis</name>
    <dbReference type="NCBI Taxonomy" id="2866161"/>
    <lineage>
        <taxon>Bacteria</taxon>
        <taxon>Bacillati</taxon>
        <taxon>Actinomycetota</taxon>
        <taxon>Actinomycetes</taxon>
        <taxon>Propionibacteriales</taxon>
        <taxon>Nocardioidaceae</taxon>
        <taxon>Nocardioides</taxon>
    </lineage>
</organism>
<name>A0ABS7RFK6_9ACTN</name>
<accession>A0ABS7RFK6</accession>
<sequence>MTYQRLAYDDASSSSEMASDCQAVESALHLPARRTAAERAARAASRPAPSIRFEDYPRDVAKPTIAVSDAAARLGAALHLHLD</sequence>
<proteinExistence type="predicted"/>
<dbReference type="Proteomes" id="UP000754710">
    <property type="component" value="Unassembled WGS sequence"/>
</dbReference>
<comment type="caution">
    <text evidence="1">The sequence shown here is derived from an EMBL/GenBank/DDBJ whole genome shotgun (WGS) entry which is preliminary data.</text>
</comment>
<keyword evidence="2" id="KW-1185">Reference proteome</keyword>